<dbReference type="Pfam" id="PF07857">
    <property type="entry name" value="TMEM144"/>
    <property type="match status" value="1"/>
</dbReference>
<keyword evidence="4 6" id="KW-1133">Transmembrane helix</keyword>
<dbReference type="OrthoDB" id="6134684at2759"/>
<reference evidence="7" key="2">
    <citation type="submission" date="2015-11" db="EMBL/GenBank/DDBJ databases">
        <authorList>
            <person name="Zhang Y."/>
            <person name="Guo Z."/>
        </authorList>
    </citation>
    <scope>NUCLEOTIDE SEQUENCE</scope>
</reference>
<dbReference type="AlphaFoldDB" id="A0A068Y0X3"/>
<organism evidence="7 8">
    <name type="scientific">Echinococcus multilocularis</name>
    <name type="common">Fox tapeworm</name>
    <dbReference type="NCBI Taxonomy" id="6211"/>
    <lineage>
        <taxon>Eukaryota</taxon>
        <taxon>Metazoa</taxon>
        <taxon>Spiralia</taxon>
        <taxon>Lophotrochozoa</taxon>
        <taxon>Platyhelminthes</taxon>
        <taxon>Cestoda</taxon>
        <taxon>Eucestoda</taxon>
        <taxon>Cyclophyllidea</taxon>
        <taxon>Taeniidae</taxon>
        <taxon>Echinococcus</taxon>
    </lineage>
</organism>
<evidence type="ECO:0000256" key="1">
    <source>
        <dbReference type="ARBA" id="ARBA00004141"/>
    </source>
</evidence>
<feature type="transmembrane region" description="Helical" evidence="6">
    <location>
        <begin position="44"/>
        <end position="66"/>
    </location>
</feature>
<evidence type="ECO:0000256" key="2">
    <source>
        <dbReference type="ARBA" id="ARBA00005731"/>
    </source>
</evidence>
<evidence type="ECO:0000256" key="3">
    <source>
        <dbReference type="ARBA" id="ARBA00022692"/>
    </source>
</evidence>
<evidence type="ECO:0000256" key="6">
    <source>
        <dbReference type="SAM" id="Phobius"/>
    </source>
</evidence>
<comment type="similarity">
    <text evidence="2">Belongs to the TMEM144 family.</text>
</comment>
<evidence type="ECO:0000256" key="4">
    <source>
        <dbReference type="ARBA" id="ARBA00022989"/>
    </source>
</evidence>
<dbReference type="InterPro" id="IPR010651">
    <property type="entry name" value="Sugar_transport"/>
</dbReference>
<dbReference type="InterPro" id="IPR012435">
    <property type="entry name" value="TMEM144"/>
</dbReference>
<name>A0A068Y0X3_ECHMU</name>
<dbReference type="PANTHER" id="PTHR16119:SF17">
    <property type="entry name" value="TRANSMEMBRANE PROTEIN 144"/>
    <property type="match status" value="1"/>
</dbReference>
<protein>
    <submittedName>
        <fullName evidence="7">Transmembrane protein 144</fullName>
    </submittedName>
</protein>
<evidence type="ECO:0000256" key="5">
    <source>
        <dbReference type="ARBA" id="ARBA00023136"/>
    </source>
</evidence>
<dbReference type="Proteomes" id="UP000017246">
    <property type="component" value="Unassembled WGS sequence"/>
</dbReference>
<dbReference type="GO" id="GO:0016020">
    <property type="term" value="C:membrane"/>
    <property type="evidence" value="ECO:0007669"/>
    <property type="project" value="UniProtKB-SubCell"/>
</dbReference>
<dbReference type="GO" id="GO:0015144">
    <property type="term" value="F:carbohydrate transmembrane transporter activity"/>
    <property type="evidence" value="ECO:0007669"/>
    <property type="project" value="InterPro"/>
</dbReference>
<accession>A0A068Y0X3</accession>
<evidence type="ECO:0000313" key="8">
    <source>
        <dbReference type="Proteomes" id="UP000017246"/>
    </source>
</evidence>
<dbReference type="PANTHER" id="PTHR16119">
    <property type="entry name" value="TRANSMEMBRANE PROTEIN 144"/>
    <property type="match status" value="1"/>
</dbReference>
<reference evidence="7" key="1">
    <citation type="journal article" date="2013" name="Nature">
        <title>The genomes of four tapeworm species reveal adaptations to parasitism.</title>
        <authorList>
            <person name="Tsai I.J."/>
            <person name="Zarowiecki M."/>
            <person name="Holroyd N."/>
            <person name="Garciarrubio A."/>
            <person name="Sanchez-Flores A."/>
            <person name="Brooks K.L."/>
            <person name="Tracey A."/>
            <person name="Bobes R.J."/>
            <person name="Fragoso G."/>
            <person name="Sciutto E."/>
            <person name="Aslett M."/>
            <person name="Beasley H."/>
            <person name="Bennett H.M."/>
            <person name="Cai J."/>
            <person name="Camicia F."/>
            <person name="Clark R."/>
            <person name="Cucher M."/>
            <person name="De Silva N."/>
            <person name="Day T.A."/>
            <person name="Deplazes P."/>
            <person name="Estrada K."/>
            <person name="Fernandez C."/>
            <person name="Holland P.W."/>
            <person name="Hou J."/>
            <person name="Hu S."/>
            <person name="Huckvale T."/>
            <person name="Hung S.S."/>
            <person name="Kamenetzky L."/>
            <person name="Keane J.A."/>
            <person name="Kiss F."/>
            <person name="Koziol U."/>
            <person name="Lambert O."/>
            <person name="Liu K."/>
            <person name="Luo X."/>
            <person name="Luo Y."/>
            <person name="Macchiaroli N."/>
            <person name="Nichol S."/>
            <person name="Paps J."/>
            <person name="Parkinson J."/>
            <person name="Pouchkina-Stantcheva N."/>
            <person name="Riddiford N."/>
            <person name="Rosenzvit M."/>
            <person name="Salinas G."/>
            <person name="Wasmuth J.D."/>
            <person name="Zamanian M."/>
            <person name="Zheng Y."/>
            <person name="Cai X."/>
            <person name="Soberon X."/>
            <person name="Olson P.D."/>
            <person name="Laclette J.P."/>
            <person name="Brehm K."/>
            <person name="Berriman M."/>
            <person name="Garciarrubio A."/>
            <person name="Bobes R.J."/>
            <person name="Fragoso G."/>
            <person name="Sanchez-Flores A."/>
            <person name="Estrada K."/>
            <person name="Cevallos M.A."/>
            <person name="Morett E."/>
            <person name="Gonzalez V."/>
            <person name="Portillo T."/>
            <person name="Ochoa-Leyva A."/>
            <person name="Jose M.V."/>
            <person name="Sciutto E."/>
            <person name="Landa A."/>
            <person name="Jimenez L."/>
            <person name="Valdes V."/>
            <person name="Carrero J.C."/>
            <person name="Larralde C."/>
            <person name="Morales-Montor J."/>
            <person name="Limon-Lason J."/>
            <person name="Soberon X."/>
            <person name="Laclette J.P."/>
        </authorList>
    </citation>
    <scope>NUCLEOTIDE SEQUENCE [LARGE SCALE GENOMIC DNA]</scope>
</reference>
<proteinExistence type="inferred from homology"/>
<evidence type="ECO:0000313" key="7">
    <source>
        <dbReference type="EMBL" id="CDS38130.1"/>
    </source>
</evidence>
<keyword evidence="8" id="KW-1185">Reference proteome</keyword>
<sequence>MLVSHPSSGTVLANAAGSFYGNTFIPTIYIQSMVKDASQAGVDYVFVNFVGIWLASTVILVVYALVKCNQPWFPA</sequence>
<keyword evidence="5 6" id="KW-0472">Membrane</keyword>
<keyword evidence="3 6" id="KW-0812">Transmembrane</keyword>
<dbReference type="EMBL" id="LN902847">
    <property type="protein sequence ID" value="CDS38130.1"/>
    <property type="molecule type" value="Genomic_DNA"/>
</dbReference>
<comment type="subcellular location">
    <subcellularLocation>
        <location evidence="1">Membrane</location>
        <topology evidence="1">Multi-pass membrane protein</topology>
    </subcellularLocation>
</comment>
<gene>
    <name evidence="7" type="ORF">EmuJ_000545400</name>
</gene>